<sequence>VPAPEPPRGTTEPRRERHAVPARRPGQRLGPLRPARPRRPGQPHPLRAPRGTARADRGVDRRRRGGGARRRRRRGPRRQLGRELHRADSGHLPGPAPEPRPQRAPAAHRRARRRQHAQAHLAAVLRRRPGHRLPAAVRLRLRVQRQHRRRDVPGAQHPGPRPARGPGGPRVHRRDGLERPHHRAAARIAALPGRPARHRGGAAAGAHAGLARAEPRLRRQPGPDRAAPRGPRGPRHPRL</sequence>
<feature type="region of interest" description="Disordered" evidence="1">
    <location>
        <begin position="1"/>
        <end position="239"/>
    </location>
</feature>
<protein>
    <submittedName>
        <fullName evidence="2">Uncharacterized protein</fullName>
    </submittedName>
</protein>
<evidence type="ECO:0000256" key="1">
    <source>
        <dbReference type="SAM" id="MobiDB-lite"/>
    </source>
</evidence>
<dbReference type="EMBL" id="CADCTH010000414">
    <property type="protein sequence ID" value="CAA9275316.1"/>
    <property type="molecule type" value="Genomic_DNA"/>
</dbReference>
<gene>
    <name evidence="2" type="ORF">AVDCRST_MAG54-3240</name>
</gene>
<feature type="non-terminal residue" evidence="2">
    <location>
        <position position="1"/>
    </location>
</feature>
<feature type="compositionally biased region" description="Low complexity" evidence="1">
    <location>
        <begin position="153"/>
        <end position="164"/>
    </location>
</feature>
<reference evidence="2" key="1">
    <citation type="submission" date="2020-02" db="EMBL/GenBank/DDBJ databases">
        <authorList>
            <person name="Meier V. D."/>
        </authorList>
    </citation>
    <scope>NUCLEOTIDE SEQUENCE</scope>
    <source>
        <strain evidence="2">AVDCRST_MAG54</strain>
    </source>
</reference>
<evidence type="ECO:0000313" key="2">
    <source>
        <dbReference type="EMBL" id="CAA9275316.1"/>
    </source>
</evidence>
<name>A0A6J4JB73_9PSEU</name>
<feature type="compositionally biased region" description="Basic and acidic residues" evidence="1">
    <location>
        <begin position="80"/>
        <end position="89"/>
    </location>
</feature>
<feature type="non-terminal residue" evidence="2">
    <location>
        <position position="239"/>
    </location>
</feature>
<feature type="compositionally biased region" description="Basic residues" evidence="1">
    <location>
        <begin position="60"/>
        <end position="79"/>
    </location>
</feature>
<feature type="compositionally biased region" description="Basic residues" evidence="1">
    <location>
        <begin position="106"/>
        <end position="117"/>
    </location>
</feature>
<feature type="compositionally biased region" description="Low complexity" evidence="1">
    <location>
        <begin position="22"/>
        <end position="33"/>
    </location>
</feature>
<proteinExistence type="predicted"/>
<dbReference type="AlphaFoldDB" id="A0A6J4JB73"/>
<organism evidence="2">
    <name type="scientific">uncultured Actinomycetospora sp</name>
    <dbReference type="NCBI Taxonomy" id="1135996"/>
    <lineage>
        <taxon>Bacteria</taxon>
        <taxon>Bacillati</taxon>
        <taxon>Actinomycetota</taxon>
        <taxon>Actinomycetes</taxon>
        <taxon>Pseudonocardiales</taxon>
        <taxon>Pseudonocardiaceae</taxon>
        <taxon>Actinomycetospora</taxon>
        <taxon>environmental samples</taxon>
    </lineage>
</organism>
<accession>A0A6J4JB73</accession>
<feature type="compositionally biased region" description="Basic residues" evidence="1">
    <location>
        <begin position="139"/>
        <end position="150"/>
    </location>
</feature>